<dbReference type="Proteomes" id="UP001066276">
    <property type="component" value="Chromosome 3_2"/>
</dbReference>
<gene>
    <name evidence="1" type="ORF">NDU88_006053</name>
</gene>
<proteinExistence type="predicted"/>
<keyword evidence="2" id="KW-1185">Reference proteome</keyword>
<accession>A0AAV7TWI8</accession>
<reference evidence="1" key="1">
    <citation type="journal article" date="2022" name="bioRxiv">
        <title>Sequencing and chromosome-scale assembly of the giantPleurodeles waltlgenome.</title>
        <authorList>
            <person name="Brown T."/>
            <person name="Elewa A."/>
            <person name="Iarovenko S."/>
            <person name="Subramanian E."/>
            <person name="Araus A.J."/>
            <person name="Petzold A."/>
            <person name="Susuki M."/>
            <person name="Suzuki K.-i.T."/>
            <person name="Hayashi T."/>
            <person name="Toyoda A."/>
            <person name="Oliveira C."/>
            <person name="Osipova E."/>
            <person name="Leigh N.D."/>
            <person name="Simon A."/>
            <person name="Yun M.H."/>
        </authorList>
    </citation>
    <scope>NUCLEOTIDE SEQUENCE</scope>
    <source>
        <strain evidence="1">20211129_DDA</strain>
        <tissue evidence="1">Liver</tissue>
    </source>
</reference>
<comment type="caution">
    <text evidence="1">The sequence shown here is derived from an EMBL/GenBank/DDBJ whole genome shotgun (WGS) entry which is preliminary data.</text>
</comment>
<sequence length="79" mass="8689">MGDTTHPRWPTRYCGLLTRAAAGRSFEIEMRSGVVTAATRKILAKGSVTLRSARGPEMHRDRYRGIGCSRGAGKIGLWQ</sequence>
<name>A0AAV7TWI8_PLEWA</name>
<protein>
    <submittedName>
        <fullName evidence="1">Uncharacterized protein</fullName>
    </submittedName>
</protein>
<dbReference type="EMBL" id="JANPWB010000006">
    <property type="protein sequence ID" value="KAJ1180838.1"/>
    <property type="molecule type" value="Genomic_DNA"/>
</dbReference>
<evidence type="ECO:0000313" key="2">
    <source>
        <dbReference type="Proteomes" id="UP001066276"/>
    </source>
</evidence>
<dbReference type="AlphaFoldDB" id="A0AAV7TWI8"/>
<organism evidence="1 2">
    <name type="scientific">Pleurodeles waltl</name>
    <name type="common">Iberian ribbed newt</name>
    <dbReference type="NCBI Taxonomy" id="8319"/>
    <lineage>
        <taxon>Eukaryota</taxon>
        <taxon>Metazoa</taxon>
        <taxon>Chordata</taxon>
        <taxon>Craniata</taxon>
        <taxon>Vertebrata</taxon>
        <taxon>Euteleostomi</taxon>
        <taxon>Amphibia</taxon>
        <taxon>Batrachia</taxon>
        <taxon>Caudata</taxon>
        <taxon>Salamandroidea</taxon>
        <taxon>Salamandridae</taxon>
        <taxon>Pleurodelinae</taxon>
        <taxon>Pleurodeles</taxon>
    </lineage>
</organism>
<evidence type="ECO:0000313" key="1">
    <source>
        <dbReference type="EMBL" id="KAJ1180838.1"/>
    </source>
</evidence>